<evidence type="ECO:0000256" key="9">
    <source>
        <dbReference type="SAM" id="MobiDB-lite"/>
    </source>
</evidence>
<evidence type="ECO:0000256" key="2">
    <source>
        <dbReference type="ARBA" id="ARBA00022723"/>
    </source>
</evidence>
<accession>A0A6J1CX78</accession>
<organism evidence="11 12">
    <name type="scientific">Momordica charantia</name>
    <name type="common">Bitter gourd</name>
    <name type="synonym">Balsam pear</name>
    <dbReference type="NCBI Taxonomy" id="3673"/>
    <lineage>
        <taxon>Eukaryota</taxon>
        <taxon>Viridiplantae</taxon>
        <taxon>Streptophyta</taxon>
        <taxon>Embryophyta</taxon>
        <taxon>Tracheophyta</taxon>
        <taxon>Spermatophyta</taxon>
        <taxon>Magnoliopsida</taxon>
        <taxon>eudicotyledons</taxon>
        <taxon>Gunneridae</taxon>
        <taxon>Pentapetalae</taxon>
        <taxon>rosids</taxon>
        <taxon>fabids</taxon>
        <taxon>Cucurbitales</taxon>
        <taxon>Cucurbitaceae</taxon>
        <taxon>Momordiceae</taxon>
        <taxon>Momordica</taxon>
    </lineage>
</organism>
<dbReference type="GeneID" id="111015260"/>
<keyword evidence="11" id="KW-1185">Reference proteome</keyword>
<dbReference type="Gene3D" id="3.30.160.60">
    <property type="entry name" value="Classic Zinc Finger"/>
    <property type="match status" value="1"/>
</dbReference>
<feature type="region of interest" description="Disordered" evidence="9">
    <location>
        <begin position="56"/>
        <end position="93"/>
    </location>
</feature>
<feature type="region of interest" description="Disordered" evidence="9">
    <location>
        <begin position="1"/>
        <end position="36"/>
    </location>
</feature>
<comment type="subcellular location">
    <subcellularLocation>
        <location evidence="1">Nucleus</location>
    </subcellularLocation>
</comment>
<keyword evidence="7" id="KW-0539">Nucleus</keyword>
<dbReference type="InterPro" id="IPR036236">
    <property type="entry name" value="Znf_C2H2_sf"/>
</dbReference>
<feature type="compositionally biased region" description="Polar residues" evidence="9">
    <location>
        <begin position="149"/>
        <end position="163"/>
    </location>
</feature>
<dbReference type="Pfam" id="PF13912">
    <property type="entry name" value="zf-C2H2_6"/>
    <property type="match status" value="1"/>
</dbReference>
<sequence length="181" mass="19304">MDHNPSGNSATADDDSKKNSSSAADESDHASNDMGTGRSYECVFCKRGFTTAQALGGHMNIHRKDRVKTKPSPPAAASNSASTLRPNPVTTTHPAPHHALSMPSPDFRAVGPTWCLGPTIASGDELCNPQVLNAFKVAENWTTTMSLSTRLPGASHSQNNASEPNAEEDELDLELRLGHDR</sequence>
<feature type="compositionally biased region" description="Polar residues" evidence="9">
    <location>
        <begin position="83"/>
        <end position="93"/>
    </location>
</feature>
<evidence type="ECO:0000256" key="3">
    <source>
        <dbReference type="ARBA" id="ARBA00022771"/>
    </source>
</evidence>
<evidence type="ECO:0000313" key="11">
    <source>
        <dbReference type="Proteomes" id="UP000504603"/>
    </source>
</evidence>
<proteinExistence type="predicted"/>
<keyword evidence="4" id="KW-0862">Zinc</keyword>
<evidence type="ECO:0000256" key="1">
    <source>
        <dbReference type="ARBA" id="ARBA00004123"/>
    </source>
</evidence>
<evidence type="ECO:0000256" key="5">
    <source>
        <dbReference type="ARBA" id="ARBA00023015"/>
    </source>
</evidence>
<dbReference type="Proteomes" id="UP000504603">
    <property type="component" value="Unplaced"/>
</dbReference>
<keyword evidence="3 8" id="KW-0863">Zinc-finger</keyword>
<dbReference type="InterPro" id="IPR013087">
    <property type="entry name" value="Znf_C2H2_type"/>
</dbReference>
<dbReference type="GO" id="GO:0005634">
    <property type="term" value="C:nucleus"/>
    <property type="evidence" value="ECO:0007669"/>
    <property type="project" value="UniProtKB-SubCell"/>
</dbReference>
<dbReference type="PROSITE" id="PS00028">
    <property type="entry name" value="ZINC_FINGER_C2H2_1"/>
    <property type="match status" value="1"/>
</dbReference>
<keyword evidence="5" id="KW-0805">Transcription regulation</keyword>
<reference evidence="12" key="1">
    <citation type="submission" date="2025-08" db="UniProtKB">
        <authorList>
            <consortium name="RefSeq"/>
        </authorList>
    </citation>
    <scope>IDENTIFICATION</scope>
    <source>
        <strain evidence="12">OHB3-1</strain>
    </source>
</reference>
<protein>
    <submittedName>
        <fullName evidence="12">Transcriptional regulator SUPERMAN-like</fullName>
    </submittedName>
</protein>
<evidence type="ECO:0000259" key="10">
    <source>
        <dbReference type="PROSITE" id="PS50157"/>
    </source>
</evidence>
<keyword evidence="2" id="KW-0479">Metal-binding</keyword>
<feature type="compositionally biased region" description="Basic residues" evidence="9">
    <location>
        <begin position="60"/>
        <end position="69"/>
    </location>
</feature>
<dbReference type="RefSeq" id="XP_022145913.1">
    <property type="nucleotide sequence ID" value="XM_022290221.1"/>
</dbReference>
<evidence type="ECO:0000313" key="12">
    <source>
        <dbReference type="RefSeq" id="XP_022145913.1"/>
    </source>
</evidence>
<dbReference type="KEGG" id="mcha:111015260"/>
<dbReference type="GO" id="GO:0008270">
    <property type="term" value="F:zinc ion binding"/>
    <property type="evidence" value="ECO:0007669"/>
    <property type="project" value="UniProtKB-KW"/>
</dbReference>
<dbReference type="PROSITE" id="PS50157">
    <property type="entry name" value="ZINC_FINGER_C2H2_2"/>
    <property type="match status" value="1"/>
</dbReference>
<keyword evidence="6" id="KW-0804">Transcription</keyword>
<dbReference type="AlphaFoldDB" id="A0A6J1CX78"/>
<feature type="domain" description="C2H2-type" evidence="10">
    <location>
        <begin position="40"/>
        <end position="67"/>
    </location>
</feature>
<evidence type="ECO:0000256" key="6">
    <source>
        <dbReference type="ARBA" id="ARBA00023163"/>
    </source>
</evidence>
<evidence type="ECO:0000256" key="7">
    <source>
        <dbReference type="ARBA" id="ARBA00023242"/>
    </source>
</evidence>
<dbReference type="SUPFAM" id="SSF57667">
    <property type="entry name" value="beta-beta-alpha zinc fingers"/>
    <property type="match status" value="1"/>
</dbReference>
<evidence type="ECO:0000256" key="4">
    <source>
        <dbReference type="ARBA" id="ARBA00022833"/>
    </source>
</evidence>
<dbReference type="PANTHER" id="PTHR45801">
    <property type="entry name" value="OS07G0101800 PROTEIN"/>
    <property type="match status" value="1"/>
</dbReference>
<dbReference type="OrthoDB" id="780709at2759"/>
<feature type="region of interest" description="Disordered" evidence="9">
    <location>
        <begin position="149"/>
        <end position="181"/>
    </location>
</feature>
<evidence type="ECO:0000256" key="8">
    <source>
        <dbReference type="PROSITE-ProRule" id="PRU00042"/>
    </source>
</evidence>
<gene>
    <name evidence="12" type="primary">LOC111015260</name>
</gene>
<name>A0A6J1CX78_MOMCH</name>
<dbReference type="PANTHER" id="PTHR45801:SF117">
    <property type="entry name" value="OS07G0417400 PROTEIN"/>
    <property type="match status" value="1"/>
</dbReference>
<dbReference type="InterPro" id="IPR052426">
    <property type="entry name" value="Plant_dev_regulator"/>
</dbReference>